<name>A0ABX1WZF9_9BACT</name>
<comment type="caution">
    <text evidence="1">The sequence shown here is derived from an EMBL/GenBank/DDBJ whole genome shotgun (WGS) entry which is preliminary data.</text>
</comment>
<gene>
    <name evidence="1" type="ORF">ELS83_16945</name>
</gene>
<protein>
    <recommendedName>
        <fullName evidence="3">DNA-binding protein</fullName>
    </recommendedName>
</protein>
<evidence type="ECO:0000313" key="1">
    <source>
        <dbReference type="EMBL" id="NOU61492.1"/>
    </source>
</evidence>
<sequence>MTREEKIKKAVAIAVAHYVEQEKAEALKVESSTNSSWSRTGIKMMMTKRKIVQLRGRNLRSA</sequence>
<proteinExistence type="predicted"/>
<dbReference type="EMBL" id="RZNH01000035">
    <property type="protein sequence ID" value="NOU61492.1"/>
    <property type="molecule type" value="Genomic_DNA"/>
</dbReference>
<dbReference type="Proteomes" id="UP000732105">
    <property type="component" value="Unassembled WGS sequence"/>
</dbReference>
<reference evidence="1 2" key="1">
    <citation type="submission" date="2018-12" db="EMBL/GenBank/DDBJ databases">
        <title>Marinifilum JC070 sp. nov., a marine bacterium isolated from Yongle Blue Hole in the South China Sea.</title>
        <authorList>
            <person name="Fu T."/>
        </authorList>
    </citation>
    <scope>NUCLEOTIDE SEQUENCE [LARGE SCALE GENOMIC DNA]</scope>
    <source>
        <strain evidence="1 2">JC070</strain>
    </source>
</reference>
<keyword evidence="2" id="KW-1185">Reference proteome</keyword>
<evidence type="ECO:0000313" key="2">
    <source>
        <dbReference type="Proteomes" id="UP000732105"/>
    </source>
</evidence>
<dbReference type="RefSeq" id="WP_171596753.1">
    <property type="nucleotide sequence ID" value="NZ_RZNH01000035.1"/>
</dbReference>
<organism evidence="1 2">
    <name type="scientific">Marinifilum caeruleilacunae</name>
    <dbReference type="NCBI Taxonomy" id="2499076"/>
    <lineage>
        <taxon>Bacteria</taxon>
        <taxon>Pseudomonadati</taxon>
        <taxon>Bacteroidota</taxon>
        <taxon>Bacteroidia</taxon>
        <taxon>Marinilabiliales</taxon>
        <taxon>Marinifilaceae</taxon>
    </lineage>
</organism>
<evidence type="ECO:0008006" key="3">
    <source>
        <dbReference type="Google" id="ProtNLM"/>
    </source>
</evidence>
<accession>A0ABX1WZF9</accession>